<dbReference type="InterPro" id="IPR009073">
    <property type="entry name" value="HscB_oligo_C"/>
</dbReference>
<evidence type="ECO:0000313" key="5">
    <source>
        <dbReference type="Proteomes" id="UP000288716"/>
    </source>
</evidence>
<proteinExistence type="inferred from homology"/>
<dbReference type="STRING" id="299467.A0A443SL74"/>
<dbReference type="Gene3D" id="1.10.287.110">
    <property type="entry name" value="DnaJ domain"/>
    <property type="match status" value="1"/>
</dbReference>
<feature type="domain" description="J" evidence="3">
    <location>
        <begin position="43"/>
        <end position="115"/>
    </location>
</feature>
<dbReference type="InterPro" id="IPR004640">
    <property type="entry name" value="HscB"/>
</dbReference>
<accession>A0A443SL74</accession>
<evidence type="ECO:0000313" key="4">
    <source>
        <dbReference type="EMBL" id="RWS28281.1"/>
    </source>
</evidence>
<evidence type="ECO:0000256" key="2">
    <source>
        <dbReference type="ARBA" id="ARBA00023186"/>
    </source>
</evidence>
<dbReference type="Gene3D" id="1.20.1280.20">
    <property type="entry name" value="HscB, C-terminal domain"/>
    <property type="match status" value="1"/>
</dbReference>
<dbReference type="GO" id="GO:0051259">
    <property type="term" value="P:protein complex oligomerization"/>
    <property type="evidence" value="ECO:0007669"/>
    <property type="project" value="InterPro"/>
</dbReference>
<reference evidence="4 5" key="1">
    <citation type="journal article" date="2018" name="Gigascience">
        <title>Genomes of trombidid mites reveal novel predicted allergens and laterally-transferred genes associated with secondary metabolism.</title>
        <authorList>
            <person name="Dong X."/>
            <person name="Chaisiri K."/>
            <person name="Xia D."/>
            <person name="Armstrong S.D."/>
            <person name="Fang Y."/>
            <person name="Donnelly M.J."/>
            <person name="Kadowaki T."/>
            <person name="McGarry J.W."/>
            <person name="Darby A.C."/>
            <person name="Makepeace B.L."/>
        </authorList>
    </citation>
    <scope>NUCLEOTIDE SEQUENCE [LARGE SCALE GENOMIC DNA]</scope>
    <source>
        <strain evidence="4">UoL-UT</strain>
    </source>
</reference>
<dbReference type="SUPFAM" id="SSF46565">
    <property type="entry name" value="Chaperone J-domain"/>
    <property type="match status" value="1"/>
</dbReference>
<dbReference type="PANTHER" id="PTHR14021:SF15">
    <property type="entry name" value="IRON-SULFUR CLUSTER CO-CHAPERONE PROTEIN HSCB"/>
    <property type="match status" value="1"/>
</dbReference>
<evidence type="ECO:0000259" key="3">
    <source>
        <dbReference type="PROSITE" id="PS50076"/>
    </source>
</evidence>
<protein>
    <submittedName>
        <fullName evidence="4">Iron-sulfur cluster co-chaperone protein HscB-like protein</fullName>
    </submittedName>
</protein>
<comment type="similarity">
    <text evidence="1">Belongs to the HscB family.</text>
</comment>
<sequence>MRHFASPADTRSALFATGVGSASNAIRVCNACRALQPFDARVTFYELFDEKKSFDVKNVVLNVKFKQMQKVLHPDKFATASERERELSSDYSSLVNKAYKVLVDPYERGLYLLCLHGKEVKEDSDIQLTPDFLMEVMEFNEAIADNKVSQETLKTLKVENDTKIEKIIKEISTAFEFTDFDSAKLLLAKLKFYNNAAEKIKEKLQ</sequence>
<dbReference type="InterPro" id="IPR001623">
    <property type="entry name" value="DnaJ_domain"/>
</dbReference>
<dbReference type="EMBL" id="NCKV01001472">
    <property type="protein sequence ID" value="RWS28281.1"/>
    <property type="molecule type" value="Genomic_DNA"/>
</dbReference>
<dbReference type="GO" id="GO:0051087">
    <property type="term" value="F:protein-folding chaperone binding"/>
    <property type="evidence" value="ECO:0007669"/>
    <property type="project" value="InterPro"/>
</dbReference>
<dbReference type="Pfam" id="PF07743">
    <property type="entry name" value="HSCB_C"/>
    <property type="match status" value="1"/>
</dbReference>
<dbReference type="PANTHER" id="PTHR14021">
    <property type="entry name" value="IRON-SULFUR CLUSTER CO-CHAPERONE PROTEIN HSCB"/>
    <property type="match status" value="1"/>
</dbReference>
<keyword evidence="2" id="KW-0143">Chaperone</keyword>
<dbReference type="InterPro" id="IPR036386">
    <property type="entry name" value="HscB_C_sf"/>
</dbReference>
<dbReference type="AlphaFoldDB" id="A0A443SL74"/>
<dbReference type="GO" id="GO:0005739">
    <property type="term" value="C:mitochondrion"/>
    <property type="evidence" value="ECO:0007669"/>
    <property type="project" value="TreeGrafter"/>
</dbReference>
<name>A0A443SL74_9ACAR</name>
<organism evidence="4 5">
    <name type="scientific">Leptotrombidium deliense</name>
    <dbReference type="NCBI Taxonomy" id="299467"/>
    <lineage>
        <taxon>Eukaryota</taxon>
        <taxon>Metazoa</taxon>
        <taxon>Ecdysozoa</taxon>
        <taxon>Arthropoda</taxon>
        <taxon>Chelicerata</taxon>
        <taxon>Arachnida</taxon>
        <taxon>Acari</taxon>
        <taxon>Acariformes</taxon>
        <taxon>Trombidiformes</taxon>
        <taxon>Prostigmata</taxon>
        <taxon>Anystina</taxon>
        <taxon>Parasitengona</taxon>
        <taxon>Trombiculoidea</taxon>
        <taxon>Trombiculidae</taxon>
        <taxon>Leptotrombidium</taxon>
    </lineage>
</organism>
<dbReference type="OrthoDB" id="448954at2759"/>
<comment type="caution">
    <text evidence="4">The sequence shown here is derived from an EMBL/GenBank/DDBJ whole genome shotgun (WGS) entry which is preliminary data.</text>
</comment>
<dbReference type="NCBIfam" id="TIGR00714">
    <property type="entry name" value="hscB"/>
    <property type="match status" value="1"/>
</dbReference>
<gene>
    <name evidence="4" type="ORF">B4U80_04337</name>
</gene>
<evidence type="ECO:0000256" key="1">
    <source>
        <dbReference type="ARBA" id="ARBA00010476"/>
    </source>
</evidence>
<keyword evidence="5" id="KW-1185">Reference proteome</keyword>
<dbReference type="Proteomes" id="UP000288716">
    <property type="component" value="Unassembled WGS sequence"/>
</dbReference>
<dbReference type="InterPro" id="IPR036869">
    <property type="entry name" value="J_dom_sf"/>
</dbReference>
<dbReference type="VEuPathDB" id="VectorBase:LDEU003760"/>
<dbReference type="PROSITE" id="PS50076">
    <property type="entry name" value="DNAJ_2"/>
    <property type="match status" value="1"/>
</dbReference>
<dbReference type="GO" id="GO:0044571">
    <property type="term" value="P:[2Fe-2S] cluster assembly"/>
    <property type="evidence" value="ECO:0007669"/>
    <property type="project" value="InterPro"/>
</dbReference>
<dbReference type="GO" id="GO:0001671">
    <property type="term" value="F:ATPase activator activity"/>
    <property type="evidence" value="ECO:0007669"/>
    <property type="project" value="InterPro"/>
</dbReference>
<dbReference type="SUPFAM" id="SSF47144">
    <property type="entry name" value="HSC20 (HSCB), C-terminal oligomerisation domain"/>
    <property type="match status" value="1"/>
</dbReference>